<dbReference type="SUPFAM" id="SSF55811">
    <property type="entry name" value="Nudix"/>
    <property type="match status" value="1"/>
</dbReference>
<dbReference type="GO" id="GO:0016787">
    <property type="term" value="F:hydrolase activity"/>
    <property type="evidence" value="ECO:0007669"/>
    <property type="project" value="UniProtKB-KW"/>
</dbReference>
<organism evidence="5 6">
    <name type="scientific">Candidatus Fimihabitans intestinipullorum</name>
    <dbReference type="NCBI Taxonomy" id="2840820"/>
    <lineage>
        <taxon>Bacteria</taxon>
        <taxon>Bacillati</taxon>
        <taxon>Mycoplasmatota</taxon>
        <taxon>Mycoplasmatota incertae sedis</taxon>
        <taxon>Candidatus Fimihabitans</taxon>
    </lineage>
</organism>
<comment type="caution">
    <text evidence="5">The sequence shown here is derived from an EMBL/GenBank/DDBJ whole genome shotgun (WGS) entry which is preliminary data.</text>
</comment>
<feature type="domain" description="Nudix hydrolase" evidence="4">
    <location>
        <begin position="4"/>
        <end position="144"/>
    </location>
</feature>
<proteinExistence type="inferred from homology"/>
<protein>
    <submittedName>
        <fullName evidence="5">NUDIX domain-containing protein</fullName>
    </submittedName>
</protein>
<dbReference type="PRINTS" id="PR00502">
    <property type="entry name" value="NUDIXFAMILY"/>
</dbReference>
<dbReference type="InterPro" id="IPR020084">
    <property type="entry name" value="NUDIX_hydrolase_CS"/>
</dbReference>
<sequence>MEKISHLGSYGVITKNNKVVLIKKANGPYKGKLDLPGGTIEFGETPEQTLLREMKEEVGIDVKKCSLFDGNSTIIEWVHHGETQQIHHICFFYKIEEYNNEIKKEIEVTENNDDSLGAEFYDIHQLKKSDLSSITILALKQLGYKLD</sequence>
<evidence type="ECO:0000256" key="1">
    <source>
        <dbReference type="ARBA" id="ARBA00005582"/>
    </source>
</evidence>
<dbReference type="PANTHER" id="PTHR43736">
    <property type="entry name" value="ADP-RIBOSE PYROPHOSPHATASE"/>
    <property type="match status" value="1"/>
</dbReference>
<dbReference type="Proteomes" id="UP000824087">
    <property type="component" value="Unassembled WGS sequence"/>
</dbReference>
<evidence type="ECO:0000313" key="6">
    <source>
        <dbReference type="Proteomes" id="UP000824087"/>
    </source>
</evidence>
<dbReference type="Gene3D" id="3.90.79.10">
    <property type="entry name" value="Nucleoside Triphosphate Pyrophosphohydrolase"/>
    <property type="match status" value="1"/>
</dbReference>
<dbReference type="EMBL" id="DVML01000020">
    <property type="protein sequence ID" value="HIU22592.1"/>
    <property type="molecule type" value="Genomic_DNA"/>
</dbReference>
<dbReference type="PROSITE" id="PS51462">
    <property type="entry name" value="NUDIX"/>
    <property type="match status" value="1"/>
</dbReference>
<gene>
    <name evidence="5" type="ORF">IAD49_03315</name>
</gene>
<keyword evidence="2 3" id="KW-0378">Hydrolase</keyword>
<dbReference type="AlphaFoldDB" id="A0A9D1HUL5"/>
<evidence type="ECO:0000313" key="5">
    <source>
        <dbReference type="EMBL" id="HIU22592.1"/>
    </source>
</evidence>
<reference evidence="5" key="1">
    <citation type="submission" date="2020-10" db="EMBL/GenBank/DDBJ databases">
        <authorList>
            <person name="Gilroy R."/>
        </authorList>
    </citation>
    <scope>NUCLEOTIDE SEQUENCE</scope>
    <source>
        <strain evidence="5">CHK197-8231</strain>
    </source>
</reference>
<dbReference type="InterPro" id="IPR015797">
    <property type="entry name" value="NUDIX_hydrolase-like_dom_sf"/>
</dbReference>
<dbReference type="PROSITE" id="PS00893">
    <property type="entry name" value="NUDIX_BOX"/>
    <property type="match status" value="1"/>
</dbReference>
<dbReference type="Pfam" id="PF00293">
    <property type="entry name" value="NUDIX"/>
    <property type="match status" value="1"/>
</dbReference>
<accession>A0A9D1HUL5</accession>
<evidence type="ECO:0000256" key="2">
    <source>
        <dbReference type="ARBA" id="ARBA00022801"/>
    </source>
</evidence>
<dbReference type="InterPro" id="IPR000086">
    <property type="entry name" value="NUDIX_hydrolase_dom"/>
</dbReference>
<reference evidence="5" key="2">
    <citation type="journal article" date="2021" name="PeerJ">
        <title>Extensive microbial diversity within the chicken gut microbiome revealed by metagenomics and culture.</title>
        <authorList>
            <person name="Gilroy R."/>
            <person name="Ravi A."/>
            <person name="Getino M."/>
            <person name="Pursley I."/>
            <person name="Horton D.L."/>
            <person name="Alikhan N.F."/>
            <person name="Baker D."/>
            <person name="Gharbi K."/>
            <person name="Hall N."/>
            <person name="Watson M."/>
            <person name="Adriaenssens E.M."/>
            <person name="Foster-Nyarko E."/>
            <person name="Jarju S."/>
            <person name="Secka A."/>
            <person name="Antonio M."/>
            <person name="Oren A."/>
            <person name="Chaudhuri R.R."/>
            <person name="La Ragione R."/>
            <person name="Hildebrand F."/>
            <person name="Pallen M.J."/>
        </authorList>
    </citation>
    <scope>NUCLEOTIDE SEQUENCE</scope>
    <source>
        <strain evidence="5">CHK197-8231</strain>
    </source>
</reference>
<comment type="similarity">
    <text evidence="1 3">Belongs to the Nudix hydrolase family.</text>
</comment>
<name>A0A9D1HUL5_9BACT</name>
<dbReference type="InterPro" id="IPR020476">
    <property type="entry name" value="Nudix_hydrolase"/>
</dbReference>
<evidence type="ECO:0000256" key="3">
    <source>
        <dbReference type="RuleBase" id="RU003476"/>
    </source>
</evidence>
<evidence type="ECO:0000259" key="4">
    <source>
        <dbReference type="PROSITE" id="PS51462"/>
    </source>
</evidence>
<dbReference type="PANTHER" id="PTHR43736:SF1">
    <property type="entry name" value="DIHYDRONEOPTERIN TRIPHOSPHATE DIPHOSPHATASE"/>
    <property type="match status" value="1"/>
</dbReference>